<dbReference type="EMBL" id="JACETM010000006">
    <property type="protein sequence ID" value="MBA4723839.1"/>
    <property type="molecule type" value="Genomic_DNA"/>
</dbReference>
<keyword evidence="6 8" id="KW-0472">Membrane</keyword>
<dbReference type="Gene3D" id="1.20.1250.20">
    <property type="entry name" value="MFS general substrate transporter like domains"/>
    <property type="match status" value="2"/>
</dbReference>
<comment type="similarity">
    <text evidence="7">Belongs to the major facilitator superfamily. Phthalate permease family.</text>
</comment>
<dbReference type="InterPro" id="IPR020846">
    <property type="entry name" value="MFS_dom"/>
</dbReference>
<evidence type="ECO:0000313" key="10">
    <source>
        <dbReference type="EMBL" id="MBA4723839.1"/>
    </source>
</evidence>
<protein>
    <submittedName>
        <fullName evidence="10">MFS transporter</fullName>
    </submittedName>
</protein>
<dbReference type="InterPro" id="IPR036259">
    <property type="entry name" value="MFS_trans_sf"/>
</dbReference>
<dbReference type="PROSITE" id="PS50850">
    <property type="entry name" value="MFS"/>
    <property type="match status" value="1"/>
</dbReference>
<dbReference type="GO" id="GO:0015293">
    <property type="term" value="F:symporter activity"/>
    <property type="evidence" value="ECO:0007669"/>
    <property type="project" value="UniProtKB-KW"/>
</dbReference>
<keyword evidence="2" id="KW-0813">Transport</keyword>
<name>A0A838YUV8_9GAMM</name>
<feature type="non-terminal residue" evidence="10">
    <location>
        <position position="1"/>
    </location>
</feature>
<dbReference type="InterPro" id="IPR050382">
    <property type="entry name" value="MFS_Na/Anion_cotransporter"/>
</dbReference>
<feature type="transmembrane region" description="Helical" evidence="8">
    <location>
        <begin position="20"/>
        <end position="48"/>
    </location>
</feature>
<feature type="transmembrane region" description="Helical" evidence="8">
    <location>
        <begin position="171"/>
        <end position="192"/>
    </location>
</feature>
<feature type="transmembrane region" description="Helical" evidence="8">
    <location>
        <begin position="212"/>
        <end position="236"/>
    </location>
</feature>
<feature type="domain" description="Major facilitator superfamily (MFS) profile" evidence="9">
    <location>
        <begin position="1"/>
        <end position="365"/>
    </location>
</feature>
<dbReference type="AlphaFoldDB" id="A0A838YUV8"/>
<comment type="caution">
    <text evidence="10">The sequence shown here is derived from an EMBL/GenBank/DDBJ whole genome shotgun (WGS) entry which is preliminary data.</text>
</comment>
<dbReference type="FunFam" id="1.20.1250.20:FF:000003">
    <property type="entry name" value="Solute carrier family 17 member 3"/>
    <property type="match status" value="1"/>
</dbReference>
<reference evidence="10 11" key="1">
    <citation type="submission" date="2020-06" db="EMBL/GenBank/DDBJ databases">
        <title>Dysbiosis in marine aquaculture revealed through microbiome analysis: reverse ecology for environmental sustainability.</title>
        <authorList>
            <person name="Haro-Moreno J.M."/>
            <person name="Coutinho F.H."/>
            <person name="Zaragoza-Solas A."/>
            <person name="Picazo A."/>
            <person name="Almagro-Moreno S."/>
            <person name="Lopez-Perez M."/>
        </authorList>
    </citation>
    <scope>NUCLEOTIDE SEQUENCE [LARGE SCALE GENOMIC DNA]</scope>
    <source>
        <strain evidence="10">MCMED-G42</strain>
    </source>
</reference>
<keyword evidence="4" id="KW-0769">Symport</keyword>
<feature type="transmembrane region" description="Helical" evidence="8">
    <location>
        <begin position="248"/>
        <end position="268"/>
    </location>
</feature>
<evidence type="ECO:0000256" key="7">
    <source>
        <dbReference type="ARBA" id="ARBA00038514"/>
    </source>
</evidence>
<dbReference type="PANTHER" id="PTHR11662:SF399">
    <property type="entry name" value="FI19708P1-RELATED"/>
    <property type="match status" value="1"/>
</dbReference>
<dbReference type="PANTHER" id="PTHR11662">
    <property type="entry name" value="SOLUTE CARRIER FAMILY 17"/>
    <property type="match status" value="1"/>
</dbReference>
<dbReference type="SUPFAM" id="SSF103473">
    <property type="entry name" value="MFS general substrate transporter"/>
    <property type="match status" value="1"/>
</dbReference>
<dbReference type="Pfam" id="PF07690">
    <property type="entry name" value="MFS_1"/>
    <property type="match status" value="1"/>
</dbReference>
<accession>A0A838YUV8</accession>
<sequence length="368" mass="40618">VFTMMLGGYLADKFGGKVVLAYGVLLWSIFTVVTPLFAYSGFWFLILIRVLMGLGEGITFPSWHALYARWIPFNERTRAIAFTNSGMSFGTVFGYVVTAIIIQYYSWELVFYLFGALGIIWFFFWQKKIYAYPNNNPLITKNELKLIAEEAPAKEAAQSLPISKLLTNKPFLAIVIATFCHNWTFFTFISYLPKYVNSPVSSGGLGVELESSLFIIMVLIPSIISVLSLLLGGYLADSFIKKGVKIIIVRKLANSLGFFGAALCLFLIVFQENIFNMIILLCITNLFSGIGAGGFGVNHADLGPKYTGSLYGIAGSIGMIAAIISPIITGFLLESLESWAIIFQLCSLVLVIGGTTYLFFASAEKQFE</sequence>
<dbReference type="Proteomes" id="UP000585327">
    <property type="component" value="Unassembled WGS sequence"/>
</dbReference>
<dbReference type="GO" id="GO:0016020">
    <property type="term" value="C:membrane"/>
    <property type="evidence" value="ECO:0007669"/>
    <property type="project" value="UniProtKB-SubCell"/>
</dbReference>
<evidence type="ECO:0000256" key="2">
    <source>
        <dbReference type="ARBA" id="ARBA00022448"/>
    </source>
</evidence>
<comment type="subcellular location">
    <subcellularLocation>
        <location evidence="1">Membrane</location>
        <topology evidence="1">Multi-pass membrane protein</topology>
    </subcellularLocation>
</comment>
<gene>
    <name evidence="10" type="ORF">H2021_01345</name>
</gene>
<evidence type="ECO:0000256" key="5">
    <source>
        <dbReference type="ARBA" id="ARBA00022989"/>
    </source>
</evidence>
<evidence type="ECO:0000256" key="3">
    <source>
        <dbReference type="ARBA" id="ARBA00022692"/>
    </source>
</evidence>
<evidence type="ECO:0000313" key="11">
    <source>
        <dbReference type="Proteomes" id="UP000585327"/>
    </source>
</evidence>
<evidence type="ECO:0000256" key="8">
    <source>
        <dbReference type="SAM" id="Phobius"/>
    </source>
</evidence>
<evidence type="ECO:0000259" key="9">
    <source>
        <dbReference type="PROSITE" id="PS50850"/>
    </source>
</evidence>
<keyword evidence="5 8" id="KW-1133">Transmembrane helix</keyword>
<evidence type="ECO:0000256" key="1">
    <source>
        <dbReference type="ARBA" id="ARBA00004141"/>
    </source>
</evidence>
<organism evidence="10 11">
    <name type="scientific">SAR86 cluster bacterium</name>
    <dbReference type="NCBI Taxonomy" id="2030880"/>
    <lineage>
        <taxon>Bacteria</taxon>
        <taxon>Pseudomonadati</taxon>
        <taxon>Pseudomonadota</taxon>
        <taxon>Gammaproteobacteria</taxon>
        <taxon>SAR86 cluster</taxon>
    </lineage>
</organism>
<feature type="transmembrane region" description="Helical" evidence="8">
    <location>
        <begin position="109"/>
        <end position="125"/>
    </location>
</feature>
<feature type="transmembrane region" description="Helical" evidence="8">
    <location>
        <begin position="274"/>
        <end position="297"/>
    </location>
</feature>
<feature type="transmembrane region" description="Helical" evidence="8">
    <location>
        <begin position="339"/>
        <end position="360"/>
    </location>
</feature>
<feature type="transmembrane region" description="Helical" evidence="8">
    <location>
        <begin position="79"/>
        <end position="103"/>
    </location>
</feature>
<evidence type="ECO:0000256" key="4">
    <source>
        <dbReference type="ARBA" id="ARBA00022847"/>
    </source>
</evidence>
<feature type="transmembrane region" description="Helical" evidence="8">
    <location>
        <begin position="309"/>
        <end position="333"/>
    </location>
</feature>
<keyword evidence="3 8" id="KW-0812">Transmembrane</keyword>
<dbReference type="InterPro" id="IPR011701">
    <property type="entry name" value="MFS"/>
</dbReference>
<proteinExistence type="inferred from homology"/>
<evidence type="ECO:0000256" key="6">
    <source>
        <dbReference type="ARBA" id="ARBA00023136"/>
    </source>
</evidence>